<evidence type="ECO:0000313" key="2">
    <source>
        <dbReference type="EMBL" id="JAA68461.1"/>
    </source>
</evidence>
<dbReference type="AlphaFoldDB" id="A0A0K8RBJ9"/>
<sequence>MCRNISNMLFVLFAVVLGLAASEGEGSENNIFECYRAVKPIGDILCPLYGYDKYESGGLNYGTCELKCEGGNVPLPKEACSYDGVPSGCSEKMAETLKTWSAAIKKRNDDLIKKWCASANQG</sequence>
<reference evidence="2" key="1">
    <citation type="submission" date="2012-12" db="EMBL/GenBank/DDBJ databases">
        <title>Identification and characterization of a phenylalanine ammonia-lyase gene family in Isatis indigotica Fort.</title>
        <authorList>
            <person name="Liu Q."/>
            <person name="Chen J."/>
            <person name="Zhou X."/>
            <person name="Di P."/>
            <person name="Xiao Y."/>
            <person name="Xuan H."/>
            <person name="Zhang L."/>
            <person name="Chen W."/>
        </authorList>
    </citation>
    <scope>NUCLEOTIDE SEQUENCE</scope>
    <source>
        <tissue evidence="2">Salivary gland</tissue>
    </source>
</reference>
<protein>
    <submittedName>
        <fullName evidence="2">Putative ixodes 10 kDa peptide protein</fullName>
    </submittedName>
</protein>
<feature type="chain" id="PRO_5005516704" evidence="1">
    <location>
        <begin position="27"/>
        <end position="122"/>
    </location>
</feature>
<organism evidence="2">
    <name type="scientific">Ixodes ricinus</name>
    <name type="common">Common tick</name>
    <name type="synonym">Acarus ricinus</name>
    <dbReference type="NCBI Taxonomy" id="34613"/>
    <lineage>
        <taxon>Eukaryota</taxon>
        <taxon>Metazoa</taxon>
        <taxon>Ecdysozoa</taxon>
        <taxon>Arthropoda</taxon>
        <taxon>Chelicerata</taxon>
        <taxon>Arachnida</taxon>
        <taxon>Acari</taxon>
        <taxon>Parasitiformes</taxon>
        <taxon>Ixodida</taxon>
        <taxon>Ixodoidea</taxon>
        <taxon>Ixodidae</taxon>
        <taxon>Ixodinae</taxon>
        <taxon>Ixodes</taxon>
    </lineage>
</organism>
<name>A0A0K8RBJ9_IXORI</name>
<keyword evidence="1" id="KW-0732">Signal</keyword>
<accession>A0A0K8RBJ9</accession>
<feature type="signal peptide" evidence="1">
    <location>
        <begin position="1"/>
        <end position="26"/>
    </location>
</feature>
<proteinExistence type="evidence at transcript level"/>
<evidence type="ECO:0000256" key="1">
    <source>
        <dbReference type="SAM" id="SignalP"/>
    </source>
</evidence>
<dbReference type="EMBL" id="GADI01005347">
    <property type="protein sequence ID" value="JAA68461.1"/>
    <property type="molecule type" value="mRNA"/>
</dbReference>